<dbReference type="EMBL" id="JAAXPE010000075">
    <property type="protein sequence ID" value="NKY89891.1"/>
    <property type="molecule type" value="Genomic_DNA"/>
</dbReference>
<evidence type="ECO:0000313" key="1">
    <source>
        <dbReference type="EMBL" id="NKY89891.1"/>
    </source>
</evidence>
<keyword evidence="2" id="KW-1185">Reference proteome</keyword>
<gene>
    <name evidence="1" type="ORF">HGA07_30460</name>
</gene>
<comment type="caution">
    <text evidence="1">The sequence shown here is derived from an EMBL/GenBank/DDBJ whole genome shotgun (WGS) entry which is preliminary data.</text>
</comment>
<evidence type="ECO:0000313" key="2">
    <source>
        <dbReference type="Proteomes" id="UP000523447"/>
    </source>
</evidence>
<organism evidence="1 2">
    <name type="scientific">Nocardia veterana</name>
    <dbReference type="NCBI Taxonomy" id="132249"/>
    <lineage>
        <taxon>Bacteria</taxon>
        <taxon>Bacillati</taxon>
        <taxon>Actinomycetota</taxon>
        <taxon>Actinomycetes</taxon>
        <taxon>Mycobacteriales</taxon>
        <taxon>Nocardiaceae</taxon>
        <taxon>Nocardia</taxon>
    </lineage>
</organism>
<dbReference type="RefSeq" id="WP_168441359.1">
    <property type="nucleotide sequence ID" value="NZ_CAWPHS010000073.1"/>
</dbReference>
<sequence>MASNVVSFPVRSAEPLRPPRLTFARMCIWCGARDCVAANCEELHQISEWVVCRHCRGTGEGFKAGPTGCTCAFGLVLVAPLIQRRRALITGPHPLYTIDEGHWSAYNQRKYASEPVDEGTFVAVPTPAIAEQVAL</sequence>
<proteinExistence type="predicted"/>
<reference evidence="1 2" key="1">
    <citation type="submission" date="2020-04" db="EMBL/GenBank/DDBJ databases">
        <title>MicrobeNet Type strains.</title>
        <authorList>
            <person name="Nicholson A.C."/>
        </authorList>
    </citation>
    <scope>NUCLEOTIDE SEQUENCE [LARGE SCALE GENOMIC DNA]</scope>
    <source>
        <strain evidence="1 2">DSM 44445</strain>
    </source>
</reference>
<accession>A0A7X6M469</accession>
<name>A0A7X6M469_9NOCA</name>
<dbReference type="Proteomes" id="UP000523447">
    <property type="component" value="Unassembled WGS sequence"/>
</dbReference>
<protein>
    <submittedName>
        <fullName evidence="1">Uncharacterized protein</fullName>
    </submittedName>
</protein>
<dbReference type="AlphaFoldDB" id="A0A7X6M469"/>